<dbReference type="EMBL" id="JACMSC010000010">
    <property type="protein sequence ID" value="KAG6505612.1"/>
    <property type="molecule type" value="Genomic_DNA"/>
</dbReference>
<accession>A0A8J5GL56</accession>
<dbReference type="PANTHER" id="PTHR46023">
    <property type="entry name" value="LIPASE CLASS 3 PROTEIN-LIKE"/>
    <property type="match status" value="1"/>
</dbReference>
<feature type="compositionally biased region" description="Acidic residues" evidence="1">
    <location>
        <begin position="292"/>
        <end position="302"/>
    </location>
</feature>
<name>A0A8J5GL56_ZINOF</name>
<feature type="compositionally biased region" description="Low complexity" evidence="1">
    <location>
        <begin position="306"/>
        <end position="317"/>
    </location>
</feature>
<comment type="caution">
    <text evidence="3">The sequence shown here is derived from an EMBL/GenBank/DDBJ whole genome shotgun (WGS) entry which is preliminary data.</text>
</comment>
<reference evidence="3 4" key="1">
    <citation type="submission" date="2020-08" db="EMBL/GenBank/DDBJ databases">
        <title>Plant Genome Project.</title>
        <authorList>
            <person name="Zhang R.-G."/>
        </authorList>
    </citation>
    <scope>NUCLEOTIDE SEQUENCE [LARGE SCALE GENOMIC DNA]</scope>
    <source>
        <tissue evidence="3">Rhizome</tissue>
    </source>
</reference>
<feature type="region of interest" description="Disordered" evidence="1">
    <location>
        <begin position="287"/>
        <end position="322"/>
    </location>
</feature>
<dbReference type="SUPFAM" id="SSF53474">
    <property type="entry name" value="alpha/beta-Hydrolases"/>
    <property type="match status" value="1"/>
</dbReference>
<dbReference type="InterPro" id="IPR029058">
    <property type="entry name" value="AB_hydrolase_fold"/>
</dbReference>
<dbReference type="AlphaFoldDB" id="A0A8J5GL56"/>
<feature type="domain" description="Fungal lipase-type" evidence="2">
    <location>
        <begin position="17"/>
        <end position="84"/>
    </location>
</feature>
<dbReference type="Gene3D" id="3.40.50.1820">
    <property type="entry name" value="alpha/beta hydrolase"/>
    <property type="match status" value="1"/>
</dbReference>
<keyword evidence="4" id="KW-1185">Reference proteome</keyword>
<evidence type="ECO:0000259" key="2">
    <source>
        <dbReference type="Pfam" id="PF01764"/>
    </source>
</evidence>
<gene>
    <name evidence="3" type="ORF">ZIOFF_037977</name>
</gene>
<feature type="region of interest" description="Disordered" evidence="1">
    <location>
        <begin position="227"/>
        <end position="274"/>
    </location>
</feature>
<dbReference type="Pfam" id="PF01764">
    <property type="entry name" value="Lipase_3"/>
    <property type="match status" value="1"/>
</dbReference>
<dbReference type="PANTHER" id="PTHR46023:SF5">
    <property type="entry name" value="OS02G0780700 PROTEIN"/>
    <property type="match status" value="1"/>
</dbReference>
<dbReference type="CDD" id="cd00741">
    <property type="entry name" value="Lipase"/>
    <property type="match status" value="1"/>
</dbReference>
<protein>
    <recommendedName>
        <fullName evidence="2">Fungal lipase-type domain-containing protein</fullName>
    </recommendedName>
</protein>
<dbReference type="InterPro" id="IPR002921">
    <property type="entry name" value="Fungal_lipase-type"/>
</dbReference>
<feature type="compositionally biased region" description="Basic and acidic residues" evidence="1">
    <location>
        <begin position="238"/>
        <end position="250"/>
    </location>
</feature>
<dbReference type="Proteomes" id="UP000734854">
    <property type="component" value="Unassembled WGS sequence"/>
</dbReference>
<evidence type="ECO:0000256" key="1">
    <source>
        <dbReference type="SAM" id="MobiDB-lite"/>
    </source>
</evidence>
<evidence type="ECO:0000313" key="4">
    <source>
        <dbReference type="Proteomes" id="UP000734854"/>
    </source>
</evidence>
<sequence>MHGTYFLICSFGILLWRLQIVGHSLGGGTAALLTYTLREQKEFATAACVTFAPAACMTWELAESGRHFATSIINGADLVPSFSAASVDDLRVEVTASAWINDLRSQIEQTRILSTVYRSASALGSRLPSIASARARVAGAGAILRPVSNGTQVVVTRAKSVAQAALRRPPLHLSSWSCIGPRYRKQASFPNSRIEENIEQQTTTITENGHARLKETITVETTEIITSEEAAGWSSDPECSRASKLPHTDGMEVNGDDSDEDISDQRKPEESMTEYELWQQLENELYKPRSDEEAEMENEIREEENAAASSAAQEGTEVTPQGALTETKESQRFYPPGKIMHIVTLHPEEEMGDEEDAHTNHDCKIEIYSTPRSLYGKLRLSQSMINDHYMPIYRRNIEQLISILEKDCHGDGSIS</sequence>
<evidence type="ECO:0000313" key="3">
    <source>
        <dbReference type="EMBL" id="KAG6505612.1"/>
    </source>
</evidence>
<proteinExistence type="predicted"/>
<organism evidence="3 4">
    <name type="scientific">Zingiber officinale</name>
    <name type="common">Ginger</name>
    <name type="synonym">Amomum zingiber</name>
    <dbReference type="NCBI Taxonomy" id="94328"/>
    <lineage>
        <taxon>Eukaryota</taxon>
        <taxon>Viridiplantae</taxon>
        <taxon>Streptophyta</taxon>
        <taxon>Embryophyta</taxon>
        <taxon>Tracheophyta</taxon>
        <taxon>Spermatophyta</taxon>
        <taxon>Magnoliopsida</taxon>
        <taxon>Liliopsida</taxon>
        <taxon>Zingiberales</taxon>
        <taxon>Zingiberaceae</taxon>
        <taxon>Zingiber</taxon>
    </lineage>
</organism>
<dbReference type="GO" id="GO:0006629">
    <property type="term" value="P:lipid metabolic process"/>
    <property type="evidence" value="ECO:0007669"/>
    <property type="project" value="InterPro"/>
</dbReference>